<protein>
    <recommendedName>
        <fullName evidence="3">Carboxylic ester hydrolase</fullName>
        <ecNumber evidence="3">3.1.1.-</ecNumber>
    </recommendedName>
</protein>
<organism evidence="5 6">
    <name type="scientific">Paraphoma chrysanthemicola</name>
    <dbReference type="NCBI Taxonomy" id="798071"/>
    <lineage>
        <taxon>Eukaryota</taxon>
        <taxon>Fungi</taxon>
        <taxon>Dikarya</taxon>
        <taxon>Ascomycota</taxon>
        <taxon>Pezizomycotina</taxon>
        <taxon>Dothideomycetes</taxon>
        <taxon>Pleosporomycetidae</taxon>
        <taxon>Pleosporales</taxon>
        <taxon>Pleosporineae</taxon>
        <taxon>Phaeosphaeriaceae</taxon>
        <taxon>Paraphoma</taxon>
    </lineage>
</organism>
<evidence type="ECO:0000313" key="5">
    <source>
        <dbReference type="EMBL" id="KAH7082450.1"/>
    </source>
</evidence>
<comment type="similarity">
    <text evidence="1 3">Belongs to the type-B carboxylesterase/lipase family.</text>
</comment>
<evidence type="ECO:0000256" key="1">
    <source>
        <dbReference type="ARBA" id="ARBA00005964"/>
    </source>
</evidence>
<dbReference type="EC" id="3.1.1.-" evidence="3"/>
<dbReference type="OrthoDB" id="408631at2759"/>
<comment type="caution">
    <text evidence="5">The sequence shown here is derived from an EMBL/GenBank/DDBJ whole genome shotgun (WGS) entry which is preliminary data.</text>
</comment>
<dbReference type="PANTHER" id="PTHR43918:SF4">
    <property type="entry name" value="CARBOXYLIC ESTER HYDROLASE"/>
    <property type="match status" value="1"/>
</dbReference>
<keyword evidence="2 3" id="KW-0378">Hydrolase</keyword>
<dbReference type="GO" id="GO:0052689">
    <property type="term" value="F:carboxylic ester hydrolase activity"/>
    <property type="evidence" value="ECO:0007669"/>
    <property type="project" value="TreeGrafter"/>
</dbReference>
<evidence type="ECO:0000256" key="2">
    <source>
        <dbReference type="ARBA" id="ARBA00022801"/>
    </source>
</evidence>
<dbReference type="Gene3D" id="3.40.50.1820">
    <property type="entry name" value="alpha/beta hydrolase"/>
    <property type="match status" value="1"/>
</dbReference>
<keyword evidence="6" id="KW-1185">Reference proteome</keyword>
<feature type="domain" description="Carboxylesterase type B" evidence="4">
    <location>
        <begin position="105"/>
        <end position="509"/>
    </location>
</feature>
<dbReference type="PANTHER" id="PTHR43918">
    <property type="entry name" value="ACETYLCHOLINESTERASE"/>
    <property type="match status" value="1"/>
</dbReference>
<dbReference type="InterPro" id="IPR029058">
    <property type="entry name" value="AB_hydrolase_fold"/>
</dbReference>
<accession>A0A8K0VWD9</accession>
<reference evidence="5" key="1">
    <citation type="journal article" date="2021" name="Nat. Commun.">
        <title>Genetic determinants of endophytism in the Arabidopsis root mycobiome.</title>
        <authorList>
            <person name="Mesny F."/>
            <person name="Miyauchi S."/>
            <person name="Thiergart T."/>
            <person name="Pickel B."/>
            <person name="Atanasova L."/>
            <person name="Karlsson M."/>
            <person name="Huettel B."/>
            <person name="Barry K.W."/>
            <person name="Haridas S."/>
            <person name="Chen C."/>
            <person name="Bauer D."/>
            <person name="Andreopoulos W."/>
            <person name="Pangilinan J."/>
            <person name="LaButti K."/>
            <person name="Riley R."/>
            <person name="Lipzen A."/>
            <person name="Clum A."/>
            <person name="Drula E."/>
            <person name="Henrissat B."/>
            <person name="Kohler A."/>
            <person name="Grigoriev I.V."/>
            <person name="Martin F.M."/>
            <person name="Hacquard S."/>
        </authorList>
    </citation>
    <scope>NUCLEOTIDE SEQUENCE</scope>
    <source>
        <strain evidence="5">MPI-SDFR-AT-0120</strain>
    </source>
</reference>
<dbReference type="EMBL" id="JAGMVJ010000014">
    <property type="protein sequence ID" value="KAH7082450.1"/>
    <property type="molecule type" value="Genomic_DNA"/>
</dbReference>
<feature type="domain" description="Carboxylesterase type B" evidence="4">
    <location>
        <begin position="18"/>
        <end position="101"/>
    </location>
</feature>
<dbReference type="InterPro" id="IPR019826">
    <property type="entry name" value="Carboxylesterase_B_AS"/>
</dbReference>
<proteinExistence type="inferred from homology"/>
<sequence length="533" mass="57672">MEAHRRLGSITEHTLTEPLATTKNGTVVGLRNVAYNQDFFLGIPFAQPPVADLRYRRPMSVNRTWKRLPAKSYGAWCHSAPIELPGFAQVGFNHTESEDSLQEGGSADQRYNSSRLVQQSVKIGSPIIYVSFNYRLSGFGFLPGSPLVESGNANLGLYDQRLALHWIQENIAAFGGDPSRVTIQGESAGAISLGAHFLAFGGRDDGLFHGGIAQSGGPVSLAGFTFPEQQDAIYQEVLDSTSCAGVNDTLKCLRGQPVETLKAIFQGKQLLPVIDNDLIMDTSIAQLEAGDFVRRPLLIGNNKNEGTPFAHGGSIGIGLETSQGLLNLINARDAAQNLSNDTAIKIANAYLVDLTDSELADALGTVSPSPAPRYGTLYGRAATLLGDLHFEAGRRRGAQIWTQFNVPVYSYRFDAVPNGVDPTIFGAAHYSDIGFMFNNVDGLGFSINPLDSPSVEIKQSLRSLAEQMTNQWIAFATKLSPNTSHKSSVAWPLYGNGTGNVMVLRLNGSSVVPDTWRHDSISRIIDAFPELRN</sequence>
<evidence type="ECO:0000256" key="3">
    <source>
        <dbReference type="RuleBase" id="RU361235"/>
    </source>
</evidence>
<gene>
    <name evidence="5" type="ORF">FB567DRAFT_562213</name>
</gene>
<dbReference type="InterPro" id="IPR050654">
    <property type="entry name" value="AChE-related_enzymes"/>
</dbReference>
<dbReference type="InterPro" id="IPR002018">
    <property type="entry name" value="CarbesteraseB"/>
</dbReference>
<dbReference type="SUPFAM" id="SSF53474">
    <property type="entry name" value="alpha/beta-Hydrolases"/>
    <property type="match status" value="1"/>
</dbReference>
<name>A0A8K0VWD9_9PLEO</name>
<dbReference type="AlphaFoldDB" id="A0A8K0VWD9"/>
<evidence type="ECO:0000313" key="6">
    <source>
        <dbReference type="Proteomes" id="UP000813461"/>
    </source>
</evidence>
<dbReference type="Pfam" id="PF00135">
    <property type="entry name" value="COesterase"/>
    <property type="match status" value="2"/>
</dbReference>
<evidence type="ECO:0000259" key="4">
    <source>
        <dbReference type="Pfam" id="PF00135"/>
    </source>
</evidence>
<dbReference type="Proteomes" id="UP000813461">
    <property type="component" value="Unassembled WGS sequence"/>
</dbReference>
<dbReference type="PROSITE" id="PS00122">
    <property type="entry name" value="CARBOXYLESTERASE_B_1"/>
    <property type="match status" value="1"/>
</dbReference>